<accession>A0A7U2HYK5</accession>
<dbReference type="VEuPathDB" id="FungiDB:JI435_407320"/>
<dbReference type="AlphaFoldDB" id="A0A7U2HYK5"/>
<keyword evidence="2" id="KW-1185">Reference proteome</keyword>
<evidence type="ECO:0000313" key="2">
    <source>
        <dbReference type="Proteomes" id="UP000663193"/>
    </source>
</evidence>
<name>A0A7U2HYK5_PHANO</name>
<dbReference type="EMBL" id="CP069027">
    <property type="protein sequence ID" value="QRC95413.1"/>
    <property type="molecule type" value="Genomic_DNA"/>
</dbReference>
<proteinExistence type="predicted"/>
<reference evidence="2" key="1">
    <citation type="journal article" date="2021" name="BMC Genomics">
        <title>Chromosome-level genome assembly and manually-curated proteome of model necrotroph Parastagonospora nodorum Sn15 reveals a genome-wide trove of candidate effector homologs, and redundancy of virulence-related functions within an accessory chromosome.</title>
        <authorList>
            <person name="Bertazzoni S."/>
            <person name="Jones D.A.B."/>
            <person name="Phan H.T."/>
            <person name="Tan K.-C."/>
            <person name="Hane J.K."/>
        </authorList>
    </citation>
    <scope>NUCLEOTIDE SEQUENCE [LARGE SCALE GENOMIC DNA]</scope>
    <source>
        <strain evidence="2">SN15 / ATCC MYA-4574 / FGSC 10173)</strain>
    </source>
</reference>
<dbReference type="Proteomes" id="UP000663193">
    <property type="component" value="Chromosome 5"/>
</dbReference>
<evidence type="ECO:0000313" key="1">
    <source>
        <dbReference type="EMBL" id="QRC95413.1"/>
    </source>
</evidence>
<gene>
    <name evidence="1" type="ORF">JI435_407320</name>
</gene>
<protein>
    <submittedName>
        <fullName evidence="1">Uncharacterized protein</fullName>
    </submittedName>
</protein>
<sequence length="65" mass="7275">MRHLKAMIPPTFAMSSPQLYAFPDGENAILYFDDTVPFLSVAEYGVNFVGSYLLPYCSGIPLVWI</sequence>
<organism evidence="1 2">
    <name type="scientific">Phaeosphaeria nodorum (strain SN15 / ATCC MYA-4574 / FGSC 10173)</name>
    <name type="common">Glume blotch fungus</name>
    <name type="synonym">Parastagonospora nodorum</name>
    <dbReference type="NCBI Taxonomy" id="321614"/>
    <lineage>
        <taxon>Eukaryota</taxon>
        <taxon>Fungi</taxon>
        <taxon>Dikarya</taxon>
        <taxon>Ascomycota</taxon>
        <taxon>Pezizomycotina</taxon>
        <taxon>Dothideomycetes</taxon>
        <taxon>Pleosporomycetidae</taxon>
        <taxon>Pleosporales</taxon>
        <taxon>Pleosporineae</taxon>
        <taxon>Phaeosphaeriaceae</taxon>
        <taxon>Parastagonospora</taxon>
    </lineage>
</organism>